<dbReference type="CDD" id="cd01635">
    <property type="entry name" value="Glycosyltransferase_GTB-type"/>
    <property type="match status" value="1"/>
</dbReference>
<keyword evidence="2" id="KW-0808">Transferase</keyword>
<dbReference type="RefSeq" id="WP_092016282.1">
    <property type="nucleotide sequence ID" value="NZ_FOYW01000004.1"/>
</dbReference>
<dbReference type="GO" id="GO:0016757">
    <property type="term" value="F:glycosyltransferase activity"/>
    <property type="evidence" value="ECO:0007669"/>
    <property type="project" value="InterPro"/>
</dbReference>
<keyword evidence="3" id="KW-1185">Reference proteome</keyword>
<protein>
    <submittedName>
        <fullName evidence="2">Glycosyl transferases group 1</fullName>
    </submittedName>
</protein>
<reference evidence="2 3" key="1">
    <citation type="submission" date="2016-10" db="EMBL/GenBank/DDBJ databases">
        <authorList>
            <person name="de Groot N.N."/>
        </authorList>
    </citation>
    <scope>NUCLEOTIDE SEQUENCE [LARGE SCALE GENOMIC DNA]</scope>
    <source>
        <strain evidence="2 3">CGMCC 1.9167</strain>
    </source>
</reference>
<dbReference type="EMBL" id="FOYW01000004">
    <property type="protein sequence ID" value="SFR85357.1"/>
    <property type="molecule type" value="Genomic_DNA"/>
</dbReference>
<dbReference type="InterPro" id="IPR001296">
    <property type="entry name" value="Glyco_trans_1"/>
</dbReference>
<dbReference type="OrthoDB" id="258796at2"/>
<dbReference type="Proteomes" id="UP000198644">
    <property type="component" value="Unassembled WGS sequence"/>
</dbReference>
<dbReference type="SUPFAM" id="SSF53756">
    <property type="entry name" value="UDP-Glycosyltransferase/glycogen phosphorylase"/>
    <property type="match status" value="1"/>
</dbReference>
<dbReference type="Pfam" id="PF00534">
    <property type="entry name" value="Glycos_transf_1"/>
    <property type="match status" value="1"/>
</dbReference>
<evidence type="ECO:0000259" key="1">
    <source>
        <dbReference type="Pfam" id="PF00534"/>
    </source>
</evidence>
<sequence length="377" mass="43900">MAHIFKHPSSEGKGIITFTHKEMGFLNSRMGLPKFSKKDAHRSLKTKMKWLVRSRETARMMEKVRSQYFIGIHWGFFFDYVRTPPWVDFHLASPGTCNFDGSPFIIPLSSASFTPVVMKNRDLPKYWDIICVAKSDHKKKYPELMQQIRKIYDQGYKYNVLFVIASNRDEPEKSYYSSILDDYFSMFSAQERERFTIIKTDPDLGFQGFSYTFLSHLYNQSKVFTIFSQKEGVCKVIKEAQLCGLPVVVKNDMQGGGRDYLNSDNSLLFETYDEAYKTLIEAVENYQDFNVDYAAIEAQIGEESSLESLHQYLGELYRAHGSTFDGDLINTDNLNRRLPAHFFDESISWASAPEFRFKTTDIVNHQMLRDFYQELKV</sequence>
<dbReference type="AlphaFoldDB" id="A0A1I6K2F5"/>
<evidence type="ECO:0000313" key="3">
    <source>
        <dbReference type="Proteomes" id="UP000198644"/>
    </source>
</evidence>
<dbReference type="STRING" id="650891.SAMN05216203_3487"/>
<name>A0A1I6K2F5_9GAMM</name>
<evidence type="ECO:0000313" key="2">
    <source>
        <dbReference type="EMBL" id="SFR85357.1"/>
    </source>
</evidence>
<accession>A0A1I6K2F5</accession>
<feature type="domain" description="Glycosyl transferase family 1" evidence="1">
    <location>
        <begin position="127"/>
        <end position="286"/>
    </location>
</feature>
<gene>
    <name evidence="2" type="ORF">SAMN05216203_3487</name>
</gene>
<dbReference type="Gene3D" id="3.40.50.2000">
    <property type="entry name" value="Glycogen Phosphorylase B"/>
    <property type="match status" value="1"/>
</dbReference>
<organism evidence="2 3">
    <name type="scientific">Marinobacter daqiaonensis</name>
    <dbReference type="NCBI Taxonomy" id="650891"/>
    <lineage>
        <taxon>Bacteria</taxon>
        <taxon>Pseudomonadati</taxon>
        <taxon>Pseudomonadota</taxon>
        <taxon>Gammaproteobacteria</taxon>
        <taxon>Pseudomonadales</taxon>
        <taxon>Marinobacteraceae</taxon>
        <taxon>Marinobacter</taxon>
    </lineage>
</organism>
<proteinExistence type="predicted"/>